<dbReference type="Pfam" id="PF10592">
    <property type="entry name" value="AIPR"/>
    <property type="match status" value="1"/>
</dbReference>
<dbReference type="EMBL" id="JACBZV010000003">
    <property type="protein sequence ID" value="NYJ11575.1"/>
    <property type="molecule type" value="Genomic_DNA"/>
</dbReference>
<comment type="caution">
    <text evidence="2">The sequence shown here is derived from an EMBL/GenBank/DDBJ whole genome shotgun (WGS) entry which is preliminary data.</text>
</comment>
<sequence>MSVTSSEGSVTLSYSIIRNVTSAEEESYGSKAFIAVIPIAEALKLDTRGNVRDYIPDYNGNKRNSTHKEIEATLRDESERFIQRHSGITIKATSIKVLDDKRHAVLREASIIDGAQTRGEIKRFLALCEKEGTPLPNIHLRAEILVDDDEEKLTLAAIARNTSTNVSYLSIAGAKRYYDELDEHFRAHYPDLKLKKSETDTGEDFIETEKLLQIVHCLMPKDLIPEGKQWANYRVQAYYQKASVAANFSRDILAARDPSNKDHEGAKTRYKFYLDMAGPAWALREKLGSAAYFEGLRLYEGRGAVERDDNGKIVSVADSIIFPILSTLSYFVRFNEKKQRWMIVNIPDALIRLLASSAAKSSRSYQKLMLMGRDRSAYEQLDNVLDSMIEAQRMNIVFD</sequence>
<name>A0A7Z0DZ41_RHILE</name>
<dbReference type="InterPro" id="IPR018891">
    <property type="entry name" value="AIPR_C"/>
</dbReference>
<gene>
    <name evidence="2" type="ORF">GGI64_002626</name>
</gene>
<evidence type="ECO:0000259" key="1">
    <source>
        <dbReference type="Pfam" id="PF10592"/>
    </source>
</evidence>
<dbReference type="Proteomes" id="UP000535276">
    <property type="component" value="Unassembled WGS sequence"/>
</dbReference>
<evidence type="ECO:0000313" key="3">
    <source>
        <dbReference type="Proteomes" id="UP000535276"/>
    </source>
</evidence>
<feature type="domain" description="Abortive phage infection protein C-terminal" evidence="1">
    <location>
        <begin position="50"/>
        <end position="186"/>
    </location>
</feature>
<proteinExistence type="predicted"/>
<accession>A0A7Z0DZ41</accession>
<reference evidence="2 3" key="1">
    <citation type="submission" date="2020-07" db="EMBL/GenBank/DDBJ databases">
        <title>Genomic Encyclopedia of Type Strains, Phase IV (KMG-V): Genome sequencing to study the core and pangenomes of soil and plant-associated prokaryotes.</title>
        <authorList>
            <person name="Whitman W."/>
        </authorList>
    </citation>
    <scope>NUCLEOTIDE SEQUENCE [LARGE SCALE GENOMIC DNA]</scope>
    <source>
        <strain evidence="2 3">SEMIA 4052</strain>
    </source>
</reference>
<dbReference type="RefSeq" id="WP_179611619.1">
    <property type="nucleotide sequence ID" value="NZ_JACBZV010000003.1"/>
</dbReference>
<evidence type="ECO:0000313" key="2">
    <source>
        <dbReference type="EMBL" id="NYJ11575.1"/>
    </source>
</evidence>
<organism evidence="2 3">
    <name type="scientific">Rhizobium leguminosarum</name>
    <dbReference type="NCBI Taxonomy" id="384"/>
    <lineage>
        <taxon>Bacteria</taxon>
        <taxon>Pseudomonadati</taxon>
        <taxon>Pseudomonadota</taxon>
        <taxon>Alphaproteobacteria</taxon>
        <taxon>Hyphomicrobiales</taxon>
        <taxon>Rhizobiaceae</taxon>
        <taxon>Rhizobium/Agrobacterium group</taxon>
        <taxon>Rhizobium</taxon>
    </lineage>
</organism>
<protein>
    <recommendedName>
        <fullName evidence="1">Abortive phage infection protein C-terminal domain-containing protein</fullName>
    </recommendedName>
</protein>
<dbReference type="AlphaFoldDB" id="A0A7Z0DZ41"/>